<dbReference type="EMBL" id="FNTD01000004">
    <property type="protein sequence ID" value="SEC11914.1"/>
    <property type="molecule type" value="Genomic_DNA"/>
</dbReference>
<feature type="compositionally biased region" description="Polar residues" evidence="1">
    <location>
        <begin position="164"/>
        <end position="173"/>
    </location>
</feature>
<feature type="region of interest" description="Disordered" evidence="1">
    <location>
        <begin position="1"/>
        <end position="62"/>
    </location>
</feature>
<accession>A0A1H4PXC6</accession>
<sequence length="184" mass="19306">MYDTPPPPIKPHKTPPPPKPEHYDGQTTIDAGHGTPPPAKSFDPPNVPGGSGKPGSGTSVDTPSMLLFADNIDKLIKPARDAATELQKVQVEPGAFYHANQIRTKVNGPNADSGLKDQYIKVFQDLAQGLGDLRDGIKQLAQHYTTLEDAGKMKATDLQSAMQSTSSDFTSLVTDAGGSGGGAS</sequence>
<feature type="compositionally biased region" description="Pro residues" evidence="1">
    <location>
        <begin position="1"/>
        <end position="18"/>
    </location>
</feature>
<proteinExistence type="predicted"/>
<dbReference type="Proteomes" id="UP000182375">
    <property type="component" value="Unassembled WGS sequence"/>
</dbReference>
<reference evidence="2 3" key="1">
    <citation type="submission" date="2016-10" db="EMBL/GenBank/DDBJ databases">
        <authorList>
            <person name="de Groot N.N."/>
        </authorList>
    </citation>
    <scope>NUCLEOTIDE SEQUENCE [LARGE SCALE GENOMIC DNA]</scope>
    <source>
        <strain evidence="2 3">DSM 40306</strain>
    </source>
</reference>
<evidence type="ECO:0000256" key="1">
    <source>
        <dbReference type="SAM" id="MobiDB-lite"/>
    </source>
</evidence>
<evidence type="ECO:0008006" key="4">
    <source>
        <dbReference type="Google" id="ProtNLM"/>
    </source>
</evidence>
<dbReference type="RefSeq" id="WP_070026592.1">
    <property type="nucleotide sequence ID" value="NZ_FNTD01000004.1"/>
</dbReference>
<dbReference type="GeneID" id="95510463"/>
<organism evidence="2 3">
    <name type="scientific">Streptomyces misionensis</name>
    <dbReference type="NCBI Taxonomy" id="67331"/>
    <lineage>
        <taxon>Bacteria</taxon>
        <taxon>Bacillati</taxon>
        <taxon>Actinomycetota</taxon>
        <taxon>Actinomycetes</taxon>
        <taxon>Kitasatosporales</taxon>
        <taxon>Streptomycetaceae</taxon>
        <taxon>Streptomyces</taxon>
    </lineage>
</organism>
<evidence type="ECO:0000313" key="3">
    <source>
        <dbReference type="Proteomes" id="UP000182375"/>
    </source>
</evidence>
<evidence type="ECO:0000313" key="2">
    <source>
        <dbReference type="EMBL" id="SEC11914.1"/>
    </source>
</evidence>
<protein>
    <recommendedName>
        <fullName evidence="4">X-X-X-Leu-X-X-Gly heptad repeat-containing protein</fullName>
    </recommendedName>
</protein>
<dbReference type="AlphaFoldDB" id="A0A1H4PXC6"/>
<feature type="region of interest" description="Disordered" evidence="1">
    <location>
        <begin position="164"/>
        <end position="184"/>
    </location>
</feature>
<gene>
    <name evidence="2" type="ORF">SAMN04490357_1234</name>
</gene>
<dbReference type="STRING" id="67331.SAMN04490357_1234"/>
<name>A0A1H4PXC6_9ACTN</name>